<dbReference type="InterPro" id="IPR052017">
    <property type="entry name" value="TSUP"/>
</dbReference>
<feature type="transmembrane region" description="Helical" evidence="8">
    <location>
        <begin position="142"/>
        <end position="164"/>
    </location>
</feature>
<evidence type="ECO:0000256" key="8">
    <source>
        <dbReference type="RuleBase" id="RU363041"/>
    </source>
</evidence>
<feature type="transmembrane region" description="Helical" evidence="8">
    <location>
        <begin position="232"/>
        <end position="250"/>
    </location>
</feature>
<keyword evidence="10" id="KW-1185">Reference proteome</keyword>
<keyword evidence="3" id="KW-0813">Transport</keyword>
<evidence type="ECO:0000256" key="5">
    <source>
        <dbReference type="ARBA" id="ARBA00022692"/>
    </source>
</evidence>
<dbReference type="Pfam" id="PF01925">
    <property type="entry name" value="TauE"/>
    <property type="match status" value="1"/>
</dbReference>
<evidence type="ECO:0000313" key="9">
    <source>
        <dbReference type="EMBL" id="ALF59439.1"/>
    </source>
</evidence>
<evidence type="ECO:0000256" key="6">
    <source>
        <dbReference type="ARBA" id="ARBA00022989"/>
    </source>
</evidence>
<protein>
    <recommendedName>
        <fullName evidence="8">Probable membrane transporter protein</fullName>
    </recommendedName>
</protein>
<dbReference type="RefSeq" id="WP_062533825.1">
    <property type="nucleotide sequence ID" value="NZ_CP012678.1"/>
</dbReference>
<keyword evidence="5 8" id="KW-0812">Transmembrane</keyword>
<gene>
    <name evidence="9" type="ORF">AOC03_04695</name>
</gene>
<dbReference type="KEGG" id="pur:AOC03_04695"/>
<dbReference type="OrthoDB" id="554695at2"/>
<feature type="transmembrane region" description="Helical" evidence="8">
    <location>
        <begin position="12"/>
        <end position="35"/>
    </location>
</feature>
<proteinExistence type="inferred from homology"/>
<keyword evidence="6 8" id="KW-1133">Transmembrane helix</keyword>
<dbReference type="InterPro" id="IPR002781">
    <property type="entry name" value="TM_pro_TauE-like"/>
</dbReference>
<dbReference type="Proteomes" id="UP000059847">
    <property type="component" value="Chromosome"/>
</dbReference>
<name>A0A0M4U6C3_9GAMM</name>
<organism evidence="9 10">
    <name type="scientific">Psychrobacter urativorans</name>
    <dbReference type="NCBI Taxonomy" id="45610"/>
    <lineage>
        <taxon>Bacteria</taxon>
        <taxon>Pseudomonadati</taxon>
        <taxon>Pseudomonadota</taxon>
        <taxon>Gammaproteobacteria</taxon>
        <taxon>Moraxellales</taxon>
        <taxon>Moraxellaceae</taxon>
        <taxon>Psychrobacter</taxon>
    </lineage>
</organism>
<keyword evidence="4 8" id="KW-1003">Cell membrane</keyword>
<keyword evidence="7 8" id="KW-0472">Membrane</keyword>
<sequence length="251" mass="26292">MDVSLSLEVILMLTAVAALAGFIDAIAGGGGLLTIPAMLLANIPPVLTLGTNKLQAASGALAASITMIRNRVVQPRQIKTAIIAAFIGSIIGSIAVQLSPPDFLEKLIPFLIAAIGIYTLFAPKLGALETKPRISEGKWQKVVAPIIGFYDGYMGPGTGMFFALGNVALRGRRIVESTGAAKVLNLSTNIGSLIFFILGGNVLWKVGLAMMVGQTIGAYFGSHMVMKGGSKLIRPMIVLVCLAMVTKYVFG</sequence>
<feature type="transmembrane region" description="Helical" evidence="8">
    <location>
        <begin position="78"/>
        <end position="97"/>
    </location>
</feature>
<evidence type="ECO:0000256" key="7">
    <source>
        <dbReference type="ARBA" id="ARBA00023136"/>
    </source>
</evidence>
<accession>A0A0M4U6C3</accession>
<dbReference type="GO" id="GO:0005886">
    <property type="term" value="C:plasma membrane"/>
    <property type="evidence" value="ECO:0007669"/>
    <property type="project" value="UniProtKB-SubCell"/>
</dbReference>
<dbReference type="AlphaFoldDB" id="A0A0M4U6C3"/>
<reference evidence="9 10" key="1">
    <citation type="submission" date="2015-09" db="EMBL/GenBank/DDBJ databases">
        <title>Complete genome of Psychrobacter urativorans R10.10B.</title>
        <authorList>
            <person name="See-Too W.S."/>
            <person name="Chan K.G."/>
        </authorList>
    </citation>
    <scope>NUCLEOTIDE SEQUENCE [LARGE SCALE GENOMIC DNA]</scope>
    <source>
        <strain evidence="9 10">R10.10B</strain>
    </source>
</reference>
<comment type="subcellular location">
    <subcellularLocation>
        <location evidence="1 8">Cell membrane</location>
        <topology evidence="1 8">Multi-pass membrane protein</topology>
    </subcellularLocation>
</comment>
<evidence type="ECO:0000256" key="2">
    <source>
        <dbReference type="ARBA" id="ARBA00009142"/>
    </source>
</evidence>
<evidence type="ECO:0000256" key="3">
    <source>
        <dbReference type="ARBA" id="ARBA00022448"/>
    </source>
</evidence>
<evidence type="ECO:0000256" key="1">
    <source>
        <dbReference type="ARBA" id="ARBA00004651"/>
    </source>
</evidence>
<feature type="transmembrane region" description="Helical" evidence="8">
    <location>
        <begin position="193"/>
        <end position="220"/>
    </location>
</feature>
<evidence type="ECO:0000256" key="4">
    <source>
        <dbReference type="ARBA" id="ARBA00022475"/>
    </source>
</evidence>
<dbReference type="PANTHER" id="PTHR30269:SF0">
    <property type="entry name" value="MEMBRANE TRANSPORTER PROTEIN YFCA-RELATED"/>
    <property type="match status" value="1"/>
</dbReference>
<dbReference type="EMBL" id="CP012678">
    <property type="protein sequence ID" value="ALF59439.1"/>
    <property type="molecule type" value="Genomic_DNA"/>
</dbReference>
<evidence type="ECO:0000313" key="10">
    <source>
        <dbReference type="Proteomes" id="UP000059847"/>
    </source>
</evidence>
<dbReference type="PANTHER" id="PTHR30269">
    <property type="entry name" value="TRANSMEMBRANE PROTEIN YFCA"/>
    <property type="match status" value="1"/>
</dbReference>
<comment type="similarity">
    <text evidence="2 8">Belongs to the 4-toluene sulfonate uptake permease (TSUP) (TC 2.A.102) family.</text>
</comment>